<reference evidence="1 2" key="1">
    <citation type="submission" date="2018-11" db="EMBL/GenBank/DDBJ databases">
        <authorList>
            <person name="Zhou Z."/>
            <person name="Wang G."/>
        </authorList>
    </citation>
    <scope>NUCLEOTIDE SEQUENCE [LARGE SCALE GENOMIC DNA]</scope>
    <source>
        <strain evidence="1 2">KCTC42998</strain>
    </source>
</reference>
<evidence type="ECO:0000313" key="1">
    <source>
        <dbReference type="EMBL" id="RRB12460.1"/>
    </source>
</evidence>
<dbReference type="OrthoDB" id="964464at2"/>
<keyword evidence="2" id="KW-1185">Reference proteome</keyword>
<comment type="caution">
    <text evidence="1">The sequence shown here is derived from an EMBL/GenBank/DDBJ whole genome shotgun (WGS) entry which is preliminary data.</text>
</comment>
<accession>A0A3P1CGU3</accession>
<sequence length="186" mass="20387">MSILEQQLGGWQQQPSVGHVARLKLVSIDDVLSVTTPDELPVAGRPLTVASLGLSVVDGAVMTELVFPPRTCTFTESTSRQAGQVLYTIALSTSLVAPDETLLTWLNEHLERRFLAIWLGHNGKVYQAGEIGNGLWMITGRGLTEQDSLSLTLQGLATHPVWYRDSYTETLPPDAEFDLSFDLSFS</sequence>
<name>A0A3P1CGU3_9BACT</name>
<dbReference type="Proteomes" id="UP000274271">
    <property type="component" value="Unassembled WGS sequence"/>
</dbReference>
<dbReference type="AlphaFoldDB" id="A0A3P1CGU3"/>
<protein>
    <submittedName>
        <fullName evidence="1">Uncharacterized protein</fullName>
    </submittedName>
</protein>
<dbReference type="EMBL" id="RQJP01000004">
    <property type="protein sequence ID" value="RRB12460.1"/>
    <property type="molecule type" value="Genomic_DNA"/>
</dbReference>
<dbReference type="RefSeq" id="WP_124908413.1">
    <property type="nucleotide sequence ID" value="NZ_RQJP01000004.1"/>
</dbReference>
<evidence type="ECO:0000313" key="2">
    <source>
        <dbReference type="Proteomes" id="UP000274271"/>
    </source>
</evidence>
<proteinExistence type="predicted"/>
<organism evidence="1 2">
    <name type="scientific">Larkinella knui</name>
    <dbReference type="NCBI Taxonomy" id="2025310"/>
    <lineage>
        <taxon>Bacteria</taxon>
        <taxon>Pseudomonadati</taxon>
        <taxon>Bacteroidota</taxon>
        <taxon>Cytophagia</taxon>
        <taxon>Cytophagales</taxon>
        <taxon>Spirosomataceae</taxon>
        <taxon>Larkinella</taxon>
    </lineage>
</organism>
<gene>
    <name evidence="1" type="ORF">EHT87_19875</name>
</gene>